<organism evidence="1 2">
    <name type="scientific">Streptomyces olivaceiscleroticus</name>
    <dbReference type="NCBI Taxonomy" id="68245"/>
    <lineage>
        <taxon>Bacteria</taxon>
        <taxon>Bacillati</taxon>
        <taxon>Actinomycetota</taxon>
        <taxon>Actinomycetes</taxon>
        <taxon>Kitasatosporales</taxon>
        <taxon>Streptomycetaceae</taxon>
        <taxon>Streptomyces</taxon>
    </lineage>
</organism>
<protein>
    <recommendedName>
        <fullName evidence="3">Phosphate acetyl/butaryl transferase domain-containing protein</fullName>
    </recommendedName>
</protein>
<dbReference type="EMBL" id="BAAABY010000032">
    <property type="protein sequence ID" value="GAA0475687.1"/>
    <property type="molecule type" value="Genomic_DNA"/>
</dbReference>
<evidence type="ECO:0008006" key="3">
    <source>
        <dbReference type="Google" id="ProtNLM"/>
    </source>
</evidence>
<gene>
    <name evidence="1" type="ORF">GCM10010361_45140</name>
</gene>
<reference evidence="1 2" key="1">
    <citation type="journal article" date="2019" name="Int. J. Syst. Evol. Microbiol.">
        <title>The Global Catalogue of Microorganisms (GCM) 10K type strain sequencing project: providing services to taxonomists for standard genome sequencing and annotation.</title>
        <authorList>
            <consortium name="The Broad Institute Genomics Platform"/>
            <consortium name="The Broad Institute Genome Sequencing Center for Infectious Disease"/>
            <person name="Wu L."/>
            <person name="Ma J."/>
        </authorList>
    </citation>
    <scope>NUCLEOTIDE SEQUENCE [LARGE SCALE GENOMIC DNA]</scope>
    <source>
        <strain evidence="1 2">JCM 4805</strain>
    </source>
</reference>
<proteinExistence type="predicted"/>
<dbReference type="Proteomes" id="UP001500909">
    <property type="component" value="Unassembled WGS sequence"/>
</dbReference>
<evidence type="ECO:0000313" key="2">
    <source>
        <dbReference type="Proteomes" id="UP001500909"/>
    </source>
</evidence>
<name>A0ABN1AG64_9ACTN</name>
<sequence>MALQAAMCSVQVRVLALPGAVAQGSTKLLKHAGNPCVLGSDLHRTDIAVRVAVSASLCASWA</sequence>
<accession>A0ABN1AG64</accession>
<keyword evidence="2" id="KW-1185">Reference proteome</keyword>
<comment type="caution">
    <text evidence="1">The sequence shown here is derived from an EMBL/GenBank/DDBJ whole genome shotgun (WGS) entry which is preliminary data.</text>
</comment>
<evidence type="ECO:0000313" key="1">
    <source>
        <dbReference type="EMBL" id="GAA0475687.1"/>
    </source>
</evidence>